<dbReference type="SUPFAM" id="SSF53383">
    <property type="entry name" value="PLP-dependent transferases"/>
    <property type="match status" value="1"/>
</dbReference>
<dbReference type="InterPro" id="IPR015424">
    <property type="entry name" value="PyrdxlP-dep_Trfase"/>
</dbReference>
<dbReference type="PANTHER" id="PTHR42832:SF3">
    <property type="entry name" value="L-GLUTAMINE--4-(METHYLSULFANYL)-2-OXOBUTANOATE AMINOTRANSFERASE"/>
    <property type="match status" value="1"/>
</dbReference>
<evidence type="ECO:0000313" key="6">
    <source>
        <dbReference type="Proteomes" id="UP000244893"/>
    </source>
</evidence>
<reference evidence="5 6" key="1">
    <citation type="submission" date="2018-05" db="EMBL/GenBank/DDBJ databases">
        <title>Amnibacterium sp. M8JJ-5, whole genome shotgun sequence.</title>
        <authorList>
            <person name="Tuo L."/>
        </authorList>
    </citation>
    <scope>NUCLEOTIDE SEQUENCE [LARGE SCALE GENOMIC DNA]</scope>
    <source>
        <strain evidence="5 6">M8JJ-5</strain>
    </source>
</reference>
<evidence type="ECO:0000256" key="2">
    <source>
        <dbReference type="ARBA" id="ARBA00022576"/>
    </source>
</evidence>
<dbReference type="GO" id="GO:0030170">
    <property type="term" value="F:pyridoxal phosphate binding"/>
    <property type="evidence" value="ECO:0007669"/>
    <property type="project" value="InterPro"/>
</dbReference>
<dbReference type="PANTHER" id="PTHR42832">
    <property type="entry name" value="AMINO ACID AMINOTRANSFERASE"/>
    <property type="match status" value="1"/>
</dbReference>
<comment type="cofactor">
    <cofactor evidence="1">
        <name>pyridoxal 5'-phosphate</name>
        <dbReference type="ChEBI" id="CHEBI:597326"/>
    </cofactor>
</comment>
<accession>A0A2V1HNH2</accession>
<proteinExistence type="predicted"/>
<sequence length="394" mass="41940">MAKVTPAKRIDTLPPHFFGAIDRRVAAARAEGVDVIDASKGNPDLPTPEHIVRAMHAAVADPANHGYPSFTVRAGVREGVVERYRIDHGVELDPETQVAAFHGSHEGLMAAVAALVDSGETLVLPDPGYPAYRSAAELAGARVELLPLDRESGYQPHFSVLTELPEAAAVLLNYPNNPTGALATLDTFAKAHAESRRLGAAFIHDFAYSTLGSHGVRPLSALTTGVEGNIEVSTLSKAYNMAGWRFGYAVGDPDLIAAMKRYQSHAYSTIFGATQDAAAAALSGDQSAAVELVEVYERRRNLVVGALREQGWDVFEPEGAFFVWFRSPDPDDVAYAGRLLTEHGVAVAPGSGFGSLGRGYLRLGLVHPEQTLSTLVERLAEAFADAPTSGSSAR</sequence>
<protein>
    <recommendedName>
        <fullName evidence="4">Aminotransferase class I/classII large domain-containing protein</fullName>
    </recommendedName>
</protein>
<dbReference type="InterPro" id="IPR050881">
    <property type="entry name" value="LL-DAP_aminotransferase"/>
</dbReference>
<dbReference type="Proteomes" id="UP000244893">
    <property type="component" value="Unassembled WGS sequence"/>
</dbReference>
<keyword evidence="3" id="KW-0808">Transferase</keyword>
<dbReference type="InterPro" id="IPR004839">
    <property type="entry name" value="Aminotransferase_I/II_large"/>
</dbReference>
<dbReference type="InterPro" id="IPR015421">
    <property type="entry name" value="PyrdxlP-dep_Trfase_major"/>
</dbReference>
<evidence type="ECO:0000256" key="3">
    <source>
        <dbReference type="ARBA" id="ARBA00022679"/>
    </source>
</evidence>
<dbReference type="Pfam" id="PF00155">
    <property type="entry name" value="Aminotran_1_2"/>
    <property type="match status" value="1"/>
</dbReference>
<dbReference type="AlphaFoldDB" id="A0A2V1HNH2"/>
<evidence type="ECO:0000259" key="4">
    <source>
        <dbReference type="Pfam" id="PF00155"/>
    </source>
</evidence>
<dbReference type="RefSeq" id="WP_116756697.1">
    <property type="nucleotide sequence ID" value="NZ_JBHUEX010000001.1"/>
</dbReference>
<comment type="caution">
    <text evidence="5">The sequence shown here is derived from an EMBL/GenBank/DDBJ whole genome shotgun (WGS) entry which is preliminary data.</text>
</comment>
<keyword evidence="2" id="KW-0032">Aminotransferase</keyword>
<keyword evidence="6" id="KW-1185">Reference proteome</keyword>
<dbReference type="OrthoDB" id="9763453at2"/>
<gene>
    <name evidence="5" type="ORF">DDQ50_10590</name>
</gene>
<dbReference type="CDD" id="cd00609">
    <property type="entry name" value="AAT_like"/>
    <property type="match status" value="1"/>
</dbReference>
<organism evidence="5 6">
    <name type="scientific">Amnibacterium flavum</name>
    <dbReference type="NCBI Taxonomy" id="2173173"/>
    <lineage>
        <taxon>Bacteria</taxon>
        <taxon>Bacillati</taxon>
        <taxon>Actinomycetota</taxon>
        <taxon>Actinomycetes</taxon>
        <taxon>Micrococcales</taxon>
        <taxon>Microbacteriaceae</taxon>
        <taxon>Amnibacterium</taxon>
    </lineage>
</organism>
<evidence type="ECO:0000256" key="1">
    <source>
        <dbReference type="ARBA" id="ARBA00001933"/>
    </source>
</evidence>
<dbReference type="InterPro" id="IPR015422">
    <property type="entry name" value="PyrdxlP-dep_Trfase_small"/>
</dbReference>
<dbReference type="EMBL" id="QEOP01000002">
    <property type="protein sequence ID" value="PVZ94183.1"/>
    <property type="molecule type" value="Genomic_DNA"/>
</dbReference>
<name>A0A2V1HNH2_9MICO</name>
<feature type="domain" description="Aminotransferase class I/classII large" evidence="4">
    <location>
        <begin position="34"/>
        <end position="379"/>
    </location>
</feature>
<evidence type="ECO:0000313" key="5">
    <source>
        <dbReference type="EMBL" id="PVZ94183.1"/>
    </source>
</evidence>
<dbReference type="GO" id="GO:0008483">
    <property type="term" value="F:transaminase activity"/>
    <property type="evidence" value="ECO:0007669"/>
    <property type="project" value="UniProtKB-KW"/>
</dbReference>
<dbReference type="Gene3D" id="3.90.1150.10">
    <property type="entry name" value="Aspartate Aminotransferase, domain 1"/>
    <property type="match status" value="1"/>
</dbReference>
<dbReference type="Gene3D" id="3.40.640.10">
    <property type="entry name" value="Type I PLP-dependent aspartate aminotransferase-like (Major domain)"/>
    <property type="match status" value="1"/>
</dbReference>